<evidence type="ECO:0000313" key="2">
    <source>
        <dbReference type="EnsemblMetazoa" id="G30740.1:cds"/>
    </source>
</evidence>
<accession>A0A8W8LYJ8</accession>
<organism evidence="2 3">
    <name type="scientific">Magallana gigas</name>
    <name type="common">Pacific oyster</name>
    <name type="synonym">Crassostrea gigas</name>
    <dbReference type="NCBI Taxonomy" id="29159"/>
    <lineage>
        <taxon>Eukaryota</taxon>
        <taxon>Metazoa</taxon>
        <taxon>Spiralia</taxon>
        <taxon>Lophotrochozoa</taxon>
        <taxon>Mollusca</taxon>
        <taxon>Bivalvia</taxon>
        <taxon>Autobranchia</taxon>
        <taxon>Pteriomorphia</taxon>
        <taxon>Ostreida</taxon>
        <taxon>Ostreoidea</taxon>
        <taxon>Ostreidae</taxon>
        <taxon>Magallana</taxon>
    </lineage>
</organism>
<dbReference type="Proteomes" id="UP000005408">
    <property type="component" value="Unassembled WGS sequence"/>
</dbReference>
<dbReference type="AlphaFoldDB" id="A0A8W8LYJ8"/>
<keyword evidence="1" id="KW-0472">Membrane</keyword>
<proteinExistence type="predicted"/>
<evidence type="ECO:0000256" key="1">
    <source>
        <dbReference type="SAM" id="Phobius"/>
    </source>
</evidence>
<reference evidence="2" key="1">
    <citation type="submission" date="2022-08" db="UniProtKB">
        <authorList>
            <consortium name="EnsemblMetazoa"/>
        </authorList>
    </citation>
    <scope>IDENTIFICATION</scope>
    <source>
        <strain evidence="2">05x7-T-G4-1.051#20</strain>
    </source>
</reference>
<protein>
    <submittedName>
        <fullName evidence="2">Uncharacterized protein</fullName>
    </submittedName>
</protein>
<evidence type="ECO:0000313" key="3">
    <source>
        <dbReference type="Proteomes" id="UP000005408"/>
    </source>
</evidence>
<keyword evidence="1" id="KW-1133">Transmembrane helix</keyword>
<sequence>MESVAFFSVTFLCIVHRSSEIFSMHYSFVFIHHLDSFEEYRCEGDIRIDGETEVFVTYSGGKIDSLCYVMGIMGRDAQNLKRYRLCLETLVYSDPDCELLVGLISSDPQEYNCTHAPPTRVCYGQDKNLRIHIEPITADVLSRNASFVFKVNAFETENKMTLITYIMGGGGGGLVLVVILITGIKIYRSRQQTQAQKNTGETETDVCENSIYDFNL</sequence>
<keyword evidence="3" id="KW-1185">Reference proteome</keyword>
<keyword evidence="1" id="KW-0812">Transmembrane</keyword>
<name>A0A8W8LYJ8_MAGGI</name>
<dbReference type="EnsemblMetazoa" id="G30740.1">
    <property type="protein sequence ID" value="G30740.1:cds"/>
    <property type="gene ID" value="G30740"/>
</dbReference>
<feature type="transmembrane region" description="Helical" evidence="1">
    <location>
        <begin position="162"/>
        <end position="187"/>
    </location>
</feature>